<proteinExistence type="predicted"/>
<protein>
    <submittedName>
        <fullName evidence="2">Uncharacterized protein</fullName>
    </submittedName>
</protein>
<accession>A0A6M4AVL9</accession>
<keyword evidence="1" id="KW-0812">Transmembrane</keyword>
<evidence type="ECO:0000313" key="2">
    <source>
        <dbReference type="EMBL" id="QJQ32440.1"/>
    </source>
</evidence>
<dbReference type="AlphaFoldDB" id="A0A6M4AVL9"/>
<gene>
    <name evidence="2" type="ORF">GV829_08245</name>
</gene>
<keyword evidence="3" id="KW-1185">Reference proteome</keyword>
<feature type="transmembrane region" description="Helical" evidence="1">
    <location>
        <begin position="39"/>
        <end position="61"/>
    </location>
</feature>
<dbReference type="Proteomes" id="UP000503018">
    <property type="component" value="Chromosome"/>
</dbReference>
<evidence type="ECO:0000313" key="3">
    <source>
        <dbReference type="Proteomes" id="UP000503018"/>
    </source>
</evidence>
<dbReference type="EMBL" id="CP053015">
    <property type="protein sequence ID" value="QJQ32440.1"/>
    <property type="molecule type" value="Genomic_DNA"/>
</dbReference>
<keyword evidence="1" id="KW-1133">Transmembrane helix</keyword>
<dbReference type="KEGG" id="slan:GV829_08245"/>
<reference evidence="2 3" key="1">
    <citation type="submission" date="2020-01" db="EMBL/GenBank/DDBJ databases">
        <title>Sphingomonas sp. strain CSW-10.</title>
        <authorList>
            <person name="Chen W.-M."/>
        </authorList>
    </citation>
    <scope>NUCLEOTIDE SEQUENCE [LARGE SCALE GENOMIC DNA]</scope>
    <source>
        <strain evidence="2 3">CSW-10</strain>
    </source>
</reference>
<organism evidence="2 3">
    <name type="scientific">Sphingomonas lacunae</name>
    <dbReference type="NCBI Taxonomy" id="2698828"/>
    <lineage>
        <taxon>Bacteria</taxon>
        <taxon>Pseudomonadati</taxon>
        <taxon>Pseudomonadota</taxon>
        <taxon>Alphaproteobacteria</taxon>
        <taxon>Sphingomonadales</taxon>
        <taxon>Sphingomonadaceae</taxon>
        <taxon>Sphingomonas</taxon>
    </lineage>
</organism>
<name>A0A6M4AVL9_9SPHN</name>
<sequence>MSVAHQNEFFDAGAVGAAQQGEQLAGLGDAFGAQQRDDIGGGICLVGALGLPVPAFAILLTNKITISLRYKQFSLCKIMKYFE</sequence>
<evidence type="ECO:0000256" key="1">
    <source>
        <dbReference type="SAM" id="Phobius"/>
    </source>
</evidence>
<dbReference type="RefSeq" id="WP_169945698.1">
    <property type="nucleotide sequence ID" value="NZ_CP053015.1"/>
</dbReference>
<keyword evidence="1" id="KW-0472">Membrane</keyword>